<sequence length="279" mass="28637">MEAERAARVLRQFLETDRLMGVESVPLRRPAAGVALPAAAREDSAPSAPPLAPAAARAGRSNPPPPPPPAAAAWDLGGGTPAEKLAALAAALAEDPDLAERLRGQPPVLGSGGLPARVLFVNEPPASGAEADEAAKLLDGMVNAMKLASGDVFRCPCLPFKPAGGGHPSPAELAAGAGALQAQLRLAAPEVVVAMGGAAAKALLGEVPGITRLRGVWTSCGWTDPPVPVMPTLSPAFVLRSYTRDNRMMVWEDLKRVMEKLEDAAEAQQVDGGTGGRAR</sequence>
<keyword evidence="10" id="KW-0326">Glycosidase</keyword>
<dbReference type="Proteomes" id="UP000007881">
    <property type="component" value="Chromosome"/>
</dbReference>
<evidence type="ECO:0000256" key="4">
    <source>
        <dbReference type="ARBA" id="ARBA00022801"/>
    </source>
</evidence>
<dbReference type="SUPFAM" id="SSF52141">
    <property type="entry name" value="Uracil-DNA glycosylase-like"/>
    <property type="match status" value="1"/>
</dbReference>
<dbReference type="eggNOG" id="COG1573">
    <property type="taxonomic scope" value="Bacteria"/>
</dbReference>
<keyword evidence="4 10" id="KW-0378">Hydrolase</keyword>
<evidence type="ECO:0000259" key="9">
    <source>
        <dbReference type="Pfam" id="PF03167"/>
    </source>
</evidence>
<evidence type="ECO:0000256" key="3">
    <source>
        <dbReference type="ARBA" id="ARBA00022763"/>
    </source>
</evidence>
<keyword evidence="5" id="KW-0408">Iron</keyword>
<keyword evidence="7" id="KW-0234">DNA repair</keyword>
<dbReference type="RefSeq" id="WP_014437599.1">
    <property type="nucleotide sequence ID" value="NC_017080.1"/>
</dbReference>
<evidence type="ECO:0000256" key="6">
    <source>
        <dbReference type="ARBA" id="ARBA00023014"/>
    </source>
</evidence>
<evidence type="ECO:0000313" key="11">
    <source>
        <dbReference type="Proteomes" id="UP000007881"/>
    </source>
</evidence>
<evidence type="ECO:0000256" key="2">
    <source>
        <dbReference type="ARBA" id="ARBA00022723"/>
    </source>
</evidence>
<dbReference type="GO" id="GO:0046872">
    <property type="term" value="F:metal ion binding"/>
    <property type="evidence" value="ECO:0007669"/>
    <property type="project" value="UniProtKB-KW"/>
</dbReference>
<feature type="domain" description="Uracil-DNA glycosylase-like" evidence="9">
    <location>
        <begin position="131"/>
        <end position="255"/>
    </location>
</feature>
<protein>
    <submittedName>
        <fullName evidence="10">Putative DNA glycosylase</fullName>
        <ecNumber evidence="10">3.2.2.-</ecNumber>
    </submittedName>
</protein>
<dbReference type="Pfam" id="PF03167">
    <property type="entry name" value="UDG"/>
    <property type="match status" value="1"/>
</dbReference>
<dbReference type="PANTHER" id="PTHR33693">
    <property type="entry name" value="TYPE-5 URACIL-DNA GLYCOSYLASE"/>
    <property type="match status" value="1"/>
</dbReference>
<keyword evidence="11" id="KW-1185">Reference proteome</keyword>
<keyword evidence="3" id="KW-0227">DNA damage</keyword>
<keyword evidence="1" id="KW-0004">4Fe-4S</keyword>
<dbReference type="OrthoDB" id="5290748at2"/>
<dbReference type="PANTHER" id="PTHR33693:SF1">
    <property type="entry name" value="TYPE-4 URACIL-DNA GLYCOSYLASE"/>
    <property type="match status" value="1"/>
</dbReference>
<dbReference type="GO" id="GO:0097506">
    <property type="term" value="F:deaminated base DNA N-glycosylase activity"/>
    <property type="evidence" value="ECO:0007669"/>
    <property type="project" value="UniProtKB-ARBA"/>
</dbReference>
<dbReference type="AlphaFoldDB" id="I0IGJ3"/>
<dbReference type="STRING" id="1142394.PSMK_22220"/>
<dbReference type="InterPro" id="IPR051536">
    <property type="entry name" value="UDG_Type-4/5"/>
</dbReference>
<name>I0IGJ3_PHYMF</name>
<evidence type="ECO:0000256" key="8">
    <source>
        <dbReference type="SAM" id="MobiDB-lite"/>
    </source>
</evidence>
<gene>
    <name evidence="10" type="ordered locus">PSMK_22220</name>
</gene>
<evidence type="ECO:0000256" key="1">
    <source>
        <dbReference type="ARBA" id="ARBA00022485"/>
    </source>
</evidence>
<accession>I0IGJ3</accession>
<evidence type="ECO:0000256" key="7">
    <source>
        <dbReference type="ARBA" id="ARBA00023204"/>
    </source>
</evidence>
<dbReference type="InterPro" id="IPR036895">
    <property type="entry name" value="Uracil-DNA_glycosylase-like_sf"/>
</dbReference>
<dbReference type="GO" id="GO:0006281">
    <property type="term" value="P:DNA repair"/>
    <property type="evidence" value="ECO:0007669"/>
    <property type="project" value="UniProtKB-KW"/>
</dbReference>
<feature type="region of interest" description="Disordered" evidence="8">
    <location>
        <begin position="35"/>
        <end position="78"/>
    </location>
</feature>
<dbReference type="EC" id="3.2.2.-" evidence="10"/>
<proteinExistence type="predicted"/>
<evidence type="ECO:0000256" key="5">
    <source>
        <dbReference type="ARBA" id="ARBA00023004"/>
    </source>
</evidence>
<dbReference type="GO" id="GO:0051539">
    <property type="term" value="F:4 iron, 4 sulfur cluster binding"/>
    <property type="evidence" value="ECO:0007669"/>
    <property type="project" value="UniProtKB-KW"/>
</dbReference>
<keyword evidence="6" id="KW-0411">Iron-sulfur</keyword>
<evidence type="ECO:0000313" key="10">
    <source>
        <dbReference type="EMBL" id="BAM04381.1"/>
    </source>
</evidence>
<dbReference type="InterPro" id="IPR005122">
    <property type="entry name" value="Uracil-DNA_glycosylase-like"/>
</dbReference>
<dbReference type="EMBL" id="AP012338">
    <property type="protein sequence ID" value="BAM04381.1"/>
    <property type="molecule type" value="Genomic_DNA"/>
</dbReference>
<keyword evidence="2" id="KW-0479">Metal-binding</keyword>
<reference evidence="10 11" key="1">
    <citation type="submission" date="2012-02" db="EMBL/GenBank/DDBJ databases">
        <title>Complete genome sequence of Phycisphaera mikurensis NBRC 102666.</title>
        <authorList>
            <person name="Ankai A."/>
            <person name="Hosoyama A."/>
            <person name="Terui Y."/>
            <person name="Sekine M."/>
            <person name="Fukai R."/>
            <person name="Kato Y."/>
            <person name="Nakamura S."/>
            <person name="Yamada-Narita S."/>
            <person name="Kawakoshi A."/>
            <person name="Fukunaga Y."/>
            <person name="Yamazaki S."/>
            <person name="Fujita N."/>
        </authorList>
    </citation>
    <scope>NUCLEOTIDE SEQUENCE [LARGE SCALE GENOMIC DNA]</scope>
    <source>
        <strain evidence="11">NBRC 102666 / KCTC 22515 / FYK2301M01</strain>
    </source>
</reference>
<dbReference type="Gene3D" id="3.40.470.10">
    <property type="entry name" value="Uracil-DNA glycosylase-like domain"/>
    <property type="match status" value="1"/>
</dbReference>
<dbReference type="KEGG" id="phm:PSMK_22220"/>
<organism evidence="10 11">
    <name type="scientific">Phycisphaera mikurensis (strain NBRC 102666 / KCTC 22515 / FYK2301M01)</name>
    <dbReference type="NCBI Taxonomy" id="1142394"/>
    <lineage>
        <taxon>Bacteria</taxon>
        <taxon>Pseudomonadati</taxon>
        <taxon>Planctomycetota</taxon>
        <taxon>Phycisphaerae</taxon>
        <taxon>Phycisphaerales</taxon>
        <taxon>Phycisphaeraceae</taxon>
        <taxon>Phycisphaera</taxon>
    </lineage>
</organism>
<dbReference type="HOGENOM" id="CLU_996974_0_0_0"/>